<evidence type="ECO:0000313" key="2">
    <source>
        <dbReference type="Proteomes" id="UP000176406"/>
    </source>
</evidence>
<accession>A0A1G2EAX3</accession>
<sequence length="143" mass="16319">MEVNVMIDMVASDAHDNWRAPRRIQGTDEYEARTKKTNDAKWIVLHGTDQVDISNTAYPDLPSDWQAENRVSAEIAIREITAAKKIDEQTVEMIASLIHDEWIKRNGGWATPELKGSYGELSEAEKEKDRFYVKRAIELCGLL</sequence>
<dbReference type="AlphaFoldDB" id="A0A1G2EAX3"/>
<dbReference type="EMBL" id="MHMG01000034">
    <property type="protein sequence ID" value="OGZ22859.1"/>
    <property type="molecule type" value="Genomic_DNA"/>
</dbReference>
<comment type="caution">
    <text evidence="1">The sequence shown here is derived from an EMBL/GenBank/DDBJ whole genome shotgun (WGS) entry which is preliminary data.</text>
</comment>
<evidence type="ECO:0008006" key="3">
    <source>
        <dbReference type="Google" id="ProtNLM"/>
    </source>
</evidence>
<name>A0A1G2EAX3_9BACT</name>
<reference evidence="1 2" key="1">
    <citation type="journal article" date="2016" name="Nat. Commun.">
        <title>Thousands of microbial genomes shed light on interconnected biogeochemical processes in an aquifer system.</title>
        <authorList>
            <person name="Anantharaman K."/>
            <person name="Brown C.T."/>
            <person name="Hug L.A."/>
            <person name="Sharon I."/>
            <person name="Castelle C.J."/>
            <person name="Probst A.J."/>
            <person name="Thomas B.C."/>
            <person name="Singh A."/>
            <person name="Wilkins M.J."/>
            <person name="Karaoz U."/>
            <person name="Brodie E.L."/>
            <person name="Williams K.H."/>
            <person name="Hubbard S.S."/>
            <person name="Banfield J.F."/>
        </authorList>
    </citation>
    <scope>NUCLEOTIDE SEQUENCE [LARGE SCALE GENOMIC DNA]</scope>
</reference>
<dbReference type="Proteomes" id="UP000176406">
    <property type="component" value="Unassembled WGS sequence"/>
</dbReference>
<gene>
    <name evidence="1" type="ORF">A3A08_00725</name>
</gene>
<proteinExistence type="predicted"/>
<evidence type="ECO:0000313" key="1">
    <source>
        <dbReference type="EMBL" id="OGZ22859.1"/>
    </source>
</evidence>
<organism evidence="1 2">
    <name type="scientific">Candidatus Nealsonbacteria bacterium RIFCSPLOWO2_01_FULL_41_9</name>
    <dbReference type="NCBI Taxonomy" id="1801671"/>
    <lineage>
        <taxon>Bacteria</taxon>
        <taxon>Candidatus Nealsoniibacteriota</taxon>
    </lineage>
</organism>
<protein>
    <recommendedName>
        <fullName evidence="3">Ryanodine receptor Ryr domain-containing protein</fullName>
    </recommendedName>
</protein>